<dbReference type="OrthoDB" id="348111at2"/>
<dbReference type="Proteomes" id="UP000321567">
    <property type="component" value="Unassembled WGS sequence"/>
</dbReference>
<reference evidence="6 7" key="1">
    <citation type="submission" date="2019-07" db="EMBL/GenBank/DDBJ databases">
        <title>Whole genome shotgun sequence of Rhodospirillum oryzae NBRC 107573.</title>
        <authorList>
            <person name="Hosoyama A."/>
            <person name="Uohara A."/>
            <person name="Ohji S."/>
            <person name="Ichikawa N."/>
        </authorList>
    </citation>
    <scope>NUCLEOTIDE SEQUENCE [LARGE SCALE GENOMIC DNA]</scope>
    <source>
        <strain evidence="6 7">NBRC 107573</strain>
    </source>
</reference>
<feature type="binding site" evidence="5">
    <location>
        <position position="160"/>
    </location>
    <ligand>
        <name>Mg(2+)</name>
        <dbReference type="ChEBI" id="CHEBI:18420"/>
    </ligand>
</feature>
<dbReference type="AlphaFoldDB" id="A0A512HBP2"/>
<dbReference type="PANTHER" id="PTHR32308">
    <property type="entry name" value="LYASE BETA SUBUNIT, PUTATIVE (AFU_ORTHOLOGUE AFUA_4G13030)-RELATED"/>
    <property type="match status" value="1"/>
</dbReference>
<protein>
    <submittedName>
        <fullName evidence="6">ATP-binding protein</fullName>
    </submittedName>
</protein>
<evidence type="ECO:0000256" key="3">
    <source>
        <dbReference type="ARBA" id="ARBA00022723"/>
    </source>
</evidence>
<dbReference type="GO" id="GO:0005524">
    <property type="term" value="F:ATP binding"/>
    <property type="evidence" value="ECO:0007669"/>
    <property type="project" value="UniProtKB-KW"/>
</dbReference>
<keyword evidence="3 5" id="KW-0479">Metal-binding</keyword>
<dbReference type="GO" id="GO:0006107">
    <property type="term" value="P:oxaloacetate metabolic process"/>
    <property type="evidence" value="ECO:0007669"/>
    <property type="project" value="TreeGrafter"/>
</dbReference>
<evidence type="ECO:0000256" key="4">
    <source>
        <dbReference type="ARBA" id="ARBA00022842"/>
    </source>
</evidence>
<name>A0A512HBP2_9PROT</name>
<dbReference type="InterPro" id="IPR040442">
    <property type="entry name" value="Pyrv_kinase-like_dom_sf"/>
</dbReference>
<evidence type="ECO:0000313" key="6">
    <source>
        <dbReference type="EMBL" id="GEO82855.1"/>
    </source>
</evidence>
<dbReference type="Gene3D" id="3.20.20.60">
    <property type="entry name" value="Phosphoenolpyruvate-binding domains"/>
    <property type="match status" value="1"/>
</dbReference>
<keyword evidence="6" id="KW-0547">Nucleotide-binding</keyword>
<gene>
    <name evidence="6" type="ORF">ROR02_29860</name>
</gene>
<comment type="caution">
    <text evidence="6">The sequence shown here is derived from an EMBL/GenBank/DDBJ whole genome shotgun (WGS) entry which is preliminary data.</text>
</comment>
<evidence type="ECO:0000256" key="1">
    <source>
        <dbReference type="ARBA" id="ARBA00001946"/>
    </source>
</evidence>
<evidence type="ECO:0000313" key="7">
    <source>
        <dbReference type="Proteomes" id="UP000321567"/>
    </source>
</evidence>
<dbReference type="InterPro" id="IPR039480">
    <property type="entry name" value="C-C_Bond_Lyase-like"/>
</dbReference>
<dbReference type="EMBL" id="BJZO01000121">
    <property type="protein sequence ID" value="GEO82855.1"/>
    <property type="molecule type" value="Genomic_DNA"/>
</dbReference>
<keyword evidence="4 5" id="KW-0460">Magnesium</keyword>
<keyword evidence="7" id="KW-1185">Reference proteome</keyword>
<dbReference type="PANTHER" id="PTHR32308:SF10">
    <property type="entry name" value="CITRATE LYASE SUBUNIT BETA"/>
    <property type="match status" value="1"/>
</dbReference>
<dbReference type="RefSeq" id="WP_147164882.1">
    <property type="nucleotide sequence ID" value="NZ_BJZO01000121.1"/>
</dbReference>
<dbReference type="InterPro" id="IPR015813">
    <property type="entry name" value="Pyrv/PenolPyrv_kinase-like_dom"/>
</dbReference>
<dbReference type="PIRSF" id="PIRSF015582">
    <property type="entry name" value="Cit_lyase_B"/>
    <property type="match status" value="1"/>
</dbReference>
<accession>A0A512HBP2</accession>
<comment type="similarity">
    <text evidence="2">Belongs to the HpcH/HpaI aldolase family.</text>
</comment>
<proteinExistence type="inferred from homology"/>
<keyword evidence="6" id="KW-0067">ATP-binding</keyword>
<dbReference type="Pfam" id="PF15617">
    <property type="entry name" value="C-C_Bond_Lyase"/>
    <property type="match status" value="1"/>
</dbReference>
<comment type="cofactor">
    <cofactor evidence="1">
        <name>Mg(2+)</name>
        <dbReference type="ChEBI" id="CHEBI:18420"/>
    </cofactor>
</comment>
<dbReference type="InterPro" id="IPR011206">
    <property type="entry name" value="Citrate_lyase_beta/mcl1/mcl2"/>
</dbReference>
<dbReference type="GO" id="GO:0000287">
    <property type="term" value="F:magnesium ion binding"/>
    <property type="evidence" value="ECO:0007669"/>
    <property type="project" value="TreeGrafter"/>
</dbReference>
<evidence type="ECO:0000256" key="2">
    <source>
        <dbReference type="ARBA" id="ARBA00005568"/>
    </source>
</evidence>
<dbReference type="GO" id="GO:0003824">
    <property type="term" value="F:catalytic activity"/>
    <property type="evidence" value="ECO:0007669"/>
    <property type="project" value="InterPro"/>
</dbReference>
<organism evidence="6 7">
    <name type="scientific">Pararhodospirillum oryzae</name>
    <dbReference type="NCBI Taxonomy" id="478448"/>
    <lineage>
        <taxon>Bacteria</taxon>
        <taxon>Pseudomonadati</taxon>
        <taxon>Pseudomonadota</taxon>
        <taxon>Alphaproteobacteria</taxon>
        <taxon>Rhodospirillales</taxon>
        <taxon>Rhodospirillaceae</taxon>
        <taxon>Pararhodospirillum</taxon>
    </lineage>
</organism>
<dbReference type="SUPFAM" id="SSF51621">
    <property type="entry name" value="Phosphoenolpyruvate/pyruvate domain"/>
    <property type="match status" value="1"/>
</dbReference>
<evidence type="ECO:0000256" key="5">
    <source>
        <dbReference type="PIRSR" id="PIRSR015582-2"/>
    </source>
</evidence>
<sequence length="311" mass="33254">MSLSPLRLGASLYVPATRSDLVAVANGQRLPGVRSIILCTEDSVHADHVGHALDNLAAALPQIAPDGPLLFIRPRTQAVLARLLALPGIEAVHGFVLPKTTQDSLRDALAVLPEGSPHLLMPTLETREVFDPAALAALRGLLMAPEVRRRILALRIGGNDLFNLLSLRRRPGRTLYDTALGPVIAALVAAFRPFGFHLTAPVFDDFGDIDTLRAEVHRDLEHGLVGKTAIHPVQVAPIEREYRVSSGEVTAARCILGEDAPAVFQIDRVMCEPATHAAWARQVLHQAALYGVAEGDGVSAGEAREARALAG</sequence>